<accession>A0ABD3G7C3</accession>
<gene>
    <name evidence="6" type="ORF">V7S43_001597</name>
</gene>
<comment type="caution">
    <text evidence="6">The sequence shown here is derived from an EMBL/GenBank/DDBJ whole genome shotgun (WGS) entry which is preliminary data.</text>
</comment>
<evidence type="ECO:0000256" key="4">
    <source>
        <dbReference type="ARBA" id="ARBA00022729"/>
    </source>
</evidence>
<keyword evidence="4 5" id="KW-0732">Signal</keyword>
<comment type="subcellular location">
    <subcellularLocation>
        <location evidence="1 5">Secreted</location>
    </subcellularLocation>
</comment>
<sequence>MRISHFLFVASAALLSSCNVTAAISSEGEAKLSMAISTHVQVPSSAIDTSNGKRFLRSYYKEDEAEEDEEERGVMTPSQVAKWTDRAEYWVLRKHTPSSIKDKLTDLNGILIAKNEKKYQLFFECLEQAEPSWPRLAYRGPAMIEVTNFFLA</sequence>
<feature type="signal peptide" evidence="5">
    <location>
        <begin position="1"/>
        <end position="23"/>
    </location>
</feature>
<protein>
    <recommendedName>
        <fullName evidence="5">RxLR effector protein</fullName>
    </recommendedName>
</protein>
<proteinExistence type="inferred from homology"/>
<dbReference type="Proteomes" id="UP001632037">
    <property type="component" value="Unassembled WGS sequence"/>
</dbReference>
<evidence type="ECO:0000313" key="7">
    <source>
        <dbReference type="Proteomes" id="UP001632037"/>
    </source>
</evidence>
<comment type="function">
    <text evidence="5">Effector that suppresses plant defense responses during pathogen infection.</text>
</comment>
<keyword evidence="3 5" id="KW-0964">Secreted</keyword>
<dbReference type="EMBL" id="JBIMZQ010000002">
    <property type="protein sequence ID" value="KAL3673910.1"/>
    <property type="molecule type" value="Genomic_DNA"/>
</dbReference>
<dbReference type="GO" id="GO:0005576">
    <property type="term" value="C:extracellular region"/>
    <property type="evidence" value="ECO:0007669"/>
    <property type="project" value="UniProtKB-SubCell"/>
</dbReference>
<keyword evidence="7" id="KW-1185">Reference proteome</keyword>
<feature type="chain" id="PRO_5044530302" description="RxLR effector protein" evidence="5">
    <location>
        <begin position="24"/>
        <end position="152"/>
    </location>
</feature>
<dbReference type="AlphaFoldDB" id="A0ABD3G7C3"/>
<dbReference type="Pfam" id="PF16810">
    <property type="entry name" value="RXLR"/>
    <property type="match status" value="1"/>
</dbReference>
<evidence type="ECO:0000256" key="1">
    <source>
        <dbReference type="ARBA" id="ARBA00004613"/>
    </source>
</evidence>
<organism evidence="6 7">
    <name type="scientific">Phytophthora oleae</name>
    <dbReference type="NCBI Taxonomy" id="2107226"/>
    <lineage>
        <taxon>Eukaryota</taxon>
        <taxon>Sar</taxon>
        <taxon>Stramenopiles</taxon>
        <taxon>Oomycota</taxon>
        <taxon>Peronosporomycetes</taxon>
        <taxon>Peronosporales</taxon>
        <taxon>Peronosporaceae</taxon>
        <taxon>Phytophthora</taxon>
    </lineage>
</organism>
<comment type="domain">
    <text evidence="5">The RxLR-dEER motif acts to carry the protein into the host cell cytoplasm through binding to cell surface phosphatidylinositol-3-phosphate.</text>
</comment>
<evidence type="ECO:0000256" key="5">
    <source>
        <dbReference type="RuleBase" id="RU367124"/>
    </source>
</evidence>
<dbReference type="PROSITE" id="PS51257">
    <property type="entry name" value="PROKAR_LIPOPROTEIN"/>
    <property type="match status" value="1"/>
</dbReference>
<evidence type="ECO:0000313" key="6">
    <source>
        <dbReference type="EMBL" id="KAL3673910.1"/>
    </source>
</evidence>
<dbReference type="InterPro" id="IPR031825">
    <property type="entry name" value="RXLR"/>
</dbReference>
<reference evidence="6 7" key="1">
    <citation type="submission" date="2024-09" db="EMBL/GenBank/DDBJ databases">
        <title>Genome sequencing and assembly of Phytophthora oleae, isolate VK10A, causative agent of rot of olive drupes.</title>
        <authorList>
            <person name="Conti Taguali S."/>
            <person name="Riolo M."/>
            <person name="La Spada F."/>
            <person name="Cacciola S.O."/>
            <person name="Dionisio G."/>
        </authorList>
    </citation>
    <scope>NUCLEOTIDE SEQUENCE [LARGE SCALE GENOMIC DNA]</scope>
    <source>
        <strain evidence="6 7">VK10A</strain>
    </source>
</reference>
<evidence type="ECO:0000256" key="2">
    <source>
        <dbReference type="ARBA" id="ARBA00010400"/>
    </source>
</evidence>
<evidence type="ECO:0000256" key="3">
    <source>
        <dbReference type="ARBA" id="ARBA00022525"/>
    </source>
</evidence>
<name>A0ABD3G7C3_9STRA</name>
<comment type="similarity">
    <text evidence="2 5">Belongs to the RxLR effector family.</text>
</comment>